<dbReference type="PANTHER" id="PTHR23070">
    <property type="entry name" value="BCS1 AAA-TYPE ATPASE"/>
    <property type="match status" value="1"/>
</dbReference>
<sequence length="421" mass="48344">MDILQTIQNFVGHDNDFFRGGLVIGLLGFFGTQLRAVPDKIYTYLKERLVHGITIDSNDEVVYEEFIRLLSSSTIKLKNKQYRLTYLESEEDEDNKDGKVQTISNADVFSFIFQGHRYFVDYSEESTKGVAGYKGGAMMYSYKVYTYWKARAAMQALIQHLNERITGVNPEDLLIYNVENTHGYMVRTTTTKRHLDTLYFDEVMVQELLSDIEQFRQDEQWYARLNIPYKRGYMLYGPPGTGKTSLIKGLASHLNRPVYIINEALLGNDGLGKALRHIPEGAILVMEDLDRVIRARGKQFSLNALLNQLDGLEVKKGMLLFVTANHREVFDAALERPGRIDRKFLIGRMGWPAARKMFLAFYGEEHLEAFRAVFTDGLYSPAQLQVFFSKYKRSAVLAVQRFENLLEEIGEGRVQNLEKVG</sequence>
<evidence type="ECO:0000313" key="5">
    <source>
        <dbReference type="EMBL" id="GGJ31568.1"/>
    </source>
</evidence>
<evidence type="ECO:0000256" key="3">
    <source>
        <dbReference type="ARBA" id="ARBA00022840"/>
    </source>
</evidence>
<keyword evidence="3" id="KW-0067">ATP-binding</keyword>
<organism evidence="5 6">
    <name type="scientific">Deinococcus roseus</name>
    <dbReference type="NCBI Taxonomy" id="392414"/>
    <lineage>
        <taxon>Bacteria</taxon>
        <taxon>Thermotogati</taxon>
        <taxon>Deinococcota</taxon>
        <taxon>Deinococci</taxon>
        <taxon>Deinococcales</taxon>
        <taxon>Deinococcaceae</taxon>
        <taxon>Deinococcus</taxon>
    </lineage>
</organism>
<feature type="domain" description="AAA+ ATPase" evidence="4">
    <location>
        <begin position="229"/>
        <end position="350"/>
    </location>
</feature>
<dbReference type="InterPro" id="IPR003593">
    <property type="entry name" value="AAA+_ATPase"/>
</dbReference>
<reference evidence="6" key="1">
    <citation type="journal article" date="2019" name="Int. J. Syst. Evol. Microbiol.">
        <title>The Global Catalogue of Microorganisms (GCM) 10K type strain sequencing project: providing services to taxonomists for standard genome sequencing and annotation.</title>
        <authorList>
            <consortium name="The Broad Institute Genomics Platform"/>
            <consortium name="The Broad Institute Genome Sequencing Center for Infectious Disease"/>
            <person name="Wu L."/>
            <person name="Ma J."/>
        </authorList>
    </citation>
    <scope>NUCLEOTIDE SEQUENCE [LARGE SCALE GENOMIC DNA]</scope>
    <source>
        <strain evidence="6">JCM 14370</strain>
    </source>
</reference>
<dbReference type="InterPro" id="IPR057495">
    <property type="entry name" value="AAA_lid_BCS1"/>
</dbReference>
<evidence type="ECO:0000259" key="4">
    <source>
        <dbReference type="SMART" id="SM00382"/>
    </source>
</evidence>
<comment type="caution">
    <text evidence="5">The sequence shown here is derived from an EMBL/GenBank/DDBJ whole genome shotgun (WGS) entry which is preliminary data.</text>
</comment>
<dbReference type="InterPro" id="IPR003959">
    <property type="entry name" value="ATPase_AAA_core"/>
</dbReference>
<protein>
    <recommendedName>
        <fullName evidence="4">AAA+ ATPase domain-containing protein</fullName>
    </recommendedName>
</protein>
<evidence type="ECO:0000256" key="1">
    <source>
        <dbReference type="ARBA" id="ARBA00007448"/>
    </source>
</evidence>
<dbReference type="InterPro" id="IPR050747">
    <property type="entry name" value="Mitochondrial_chaperone_BCS1"/>
</dbReference>
<dbReference type="Pfam" id="PF00004">
    <property type="entry name" value="AAA"/>
    <property type="match status" value="1"/>
</dbReference>
<dbReference type="EMBL" id="BMOD01000004">
    <property type="protein sequence ID" value="GGJ31568.1"/>
    <property type="molecule type" value="Genomic_DNA"/>
</dbReference>
<dbReference type="RefSeq" id="WP_189002264.1">
    <property type="nucleotide sequence ID" value="NZ_BMOD01000004.1"/>
</dbReference>
<dbReference type="SMART" id="SM00382">
    <property type="entry name" value="AAA"/>
    <property type="match status" value="1"/>
</dbReference>
<dbReference type="SUPFAM" id="SSF52540">
    <property type="entry name" value="P-loop containing nucleoside triphosphate hydrolases"/>
    <property type="match status" value="1"/>
</dbReference>
<evidence type="ECO:0000313" key="6">
    <source>
        <dbReference type="Proteomes" id="UP000632222"/>
    </source>
</evidence>
<keyword evidence="2" id="KW-0547">Nucleotide-binding</keyword>
<dbReference type="Proteomes" id="UP000632222">
    <property type="component" value="Unassembled WGS sequence"/>
</dbReference>
<evidence type="ECO:0000256" key="2">
    <source>
        <dbReference type="ARBA" id="ARBA00022741"/>
    </source>
</evidence>
<gene>
    <name evidence="5" type="ORF">GCM10008938_17200</name>
</gene>
<keyword evidence="6" id="KW-1185">Reference proteome</keyword>
<dbReference type="Pfam" id="PF25426">
    <property type="entry name" value="AAA_lid_BCS1"/>
    <property type="match status" value="1"/>
</dbReference>
<comment type="similarity">
    <text evidence="1">Belongs to the AAA ATPase family. BCS1 subfamily.</text>
</comment>
<accession>A0ABQ2D0F5</accession>
<dbReference type="Gene3D" id="3.40.50.300">
    <property type="entry name" value="P-loop containing nucleotide triphosphate hydrolases"/>
    <property type="match status" value="1"/>
</dbReference>
<name>A0ABQ2D0F5_9DEIO</name>
<proteinExistence type="inferred from homology"/>
<dbReference type="InterPro" id="IPR027417">
    <property type="entry name" value="P-loop_NTPase"/>
</dbReference>